<dbReference type="EMBL" id="WTYM01000043">
    <property type="protein sequence ID" value="MXO60025.1"/>
    <property type="molecule type" value="Genomic_DNA"/>
</dbReference>
<accession>A0A6I4SVG1</accession>
<comment type="caution">
    <text evidence="1">The sequence shown here is derived from an EMBL/GenBank/DDBJ whole genome shotgun (WGS) entry which is preliminary data.</text>
</comment>
<keyword evidence="2" id="KW-1185">Reference proteome</keyword>
<dbReference type="OrthoDB" id="8561892at2"/>
<dbReference type="Proteomes" id="UP000433652">
    <property type="component" value="Unassembled WGS sequence"/>
</dbReference>
<evidence type="ECO:0000313" key="1">
    <source>
        <dbReference type="EMBL" id="MXO60025.1"/>
    </source>
</evidence>
<name>A0A6I4SVG1_9SPHN</name>
<gene>
    <name evidence="1" type="ORF">GRI89_10790</name>
</gene>
<organism evidence="1 2">
    <name type="scientific">Croceibacterium salegens</name>
    <dbReference type="NCBI Taxonomy" id="1737568"/>
    <lineage>
        <taxon>Bacteria</taxon>
        <taxon>Pseudomonadati</taxon>
        <taxon>Pseudomonadota</taxon>
        <taxon>Alphaproteobacteria</taxon>
        <taxon>Sphingomonadales</taxon>
        <taxon>Erythrobacteraceae</taxon>
        <taxon>Croceibacterium</taxon>
    </lineage>
</organism>
<dbReference type="RefSeq" id="WP_159795054.1">
    <property type="nucleotide sequence ID" value="NZ_WTYM01000043.1"/>
</dbReference>
<sequence>MSTIGLLPQRWRTRDGDPHQAEALAGVLDTAPLVPSGRGLVLCTRIGTQQLLPALVALKSLQRQLGRGRCVVLDDGTLTGADRTTLAHHLGDPPITPRGSMRLGGFPPGCQWEPLIAALDGRGGEYWLLIDPHAVALGEVPEIARAIAANRSLWGPGLFGLSAGGPRRPDAERIIAALAESDLTAREMLMVREAAPVALPADRYRTNPAQRDLPACALAAFGKPGPRAAAAHAAASRTALAMLGQ</sequence>
<evidence type="ECO:0000313" key="2">
    <source>
        <dbReference type="Proteomes" id="UP000433652"/>
    </source>
</evidence>
<protein>
    <submittedName>
        <fullName evidence="1">Uncharacterized protein</fullName>
    </submittedName>
</protein>
<dbReference type="AlphaFoldDB" id="A0A6I4SVG1"/>
<reference evidence="1 2" key="1">
    <citation type="submission" date="2019-12" db="EMBL/GenBank/DDBJ databases">
        <title>Genomic-based taxomic classification of the family Erythrobacteraceae.</title>
        <authorList>
            <person name="Xu L."/>
        </authorList>
    </citation>
    <scope>NUCLEOTIDE SEQUENCE [LARGE SCALE GENOMIC DNA]</scope>
    <source>
        <strain evidence="1 2">MCCC 1K01500</strain>
    </source>
</reference>
<proteinExistence type="predicted"/>